<dbReference type="Pfam" id="PF13589">
    <property type="entry name" value="HATPase_c_3"/>
    <property type="match status" value="1"/>
</dbReference>
<dbReference type="InterPro" id="IPR036890">
    <property type="entry name" value="HATPase_C_sf"/>
</dbReference>
<accession>A0A7W2DR78</accession>
<proteinExistence type="predicted"/>
<evidence type="ECO:0000256" key="1">
    <source>
        <dbReference type="SAM" id="MobiDB-lite"/>
    </source>
</evidence>
<keyword evidence="2" id="KW-0547">Nucleotide-binding</keyword>
<dbReference type="InterPro" id="IPR011856">
    <property type="entry name" value="tRNA_endonuc-like_dom_sf"/>
</dbReference>
<name>A0A7W2DR78_9ACTN</name>
<evidence type="ECO:0000313" key="3">
    <source>
        <dbReference type="Proteomes" id="UP000587608"/>
    </source>
</evidence>
<organism evidence="2 3">
    <name type="scientific">Streptomyces griseoaurantiacus</name>
    <dbReference type="NCBI Taxonomy" id="68213"/>
    <lineage>
        <taxon>Bacteria</taxon>
        <taxon>Bacillati</taxon>
        <taxon>Actinomycetota</taxon>
        <taxon>Actinomycetes</taxon>
        <taxon>Kitasatosporales</taxon>
        <taxon>Streptomycetaceae</taxon>
        <taxon>Streptomyces</taxon>
        <taxon>Streptomyces aurantiacus group</taxon>
    </lineage>
</organism>
<keyword evidence="2" id="KW-0067">ATP-binding</keyword>
<dbReference type="Proteomes" id="UP000587608">
    <property type="component" value="Unassembled WGS sequence"/>
</dbReference>
<dbReference type="GO" id="GO:0005524">
    <property type="term" value="F:ATP binding"/>
    <property type="evidence" value="ECO:0007669"/>
    <property type="project" value="UniProtKB-KW"/>
</dbReference>
<evidence type="ECO:0000313" key="2">
    <source>
        <dbReference type="EMBL" id="MBA5221252.1"/>
    </source>
</evidence>
<dbReference type="EMBL" id="JACERG010000005">
    <property type="protein sequence ID" value="MBA5221252.1"/>
    <property type="molecule type" value="Genomic_DNA"/>
</dbReference>
<protein>
    <submittedName>
        <fullName evidence="2">ATP-binding protein</fullName>
    </submittedName>
</protein>
<reference evidence="2 3" key="1">
    <citation type="submission" date="2020-07" db="EMBL/GenBank/DDBJ databases">
        <title>Differential regulation of undecylprodigiosin biosynthesis in the yeast-scavenging Streptomyces strain MBK6.</title>
        <authorList>
            <person name="Baral B."/>
            <person name="Siitonen V."/>
            <person name="Laughlin M."/>
            <person name="Yamada K."/>
            <person name="Ilomaeki M."/>
            <person name="Metsae-Ketelae M."/>
            <person name="Niemi J."/>
        </authorList>
    </citation>
    <scope>NUCLEOTIDE SEQUENCE [LARGE SCALE GENOMIC DNA]</scope>
    <source>
        <strain evidence="2 3">MBK6</strain>
    </source>
</reference>
<comment type="caution">
    <text evidence="2">The sequence shown here is derived from an EMBL/GenBank/DDBJ whole genome shotgun (WGS) entry which is preliminary data.</text>
</comment>
<dbReference type="RefSeq" id="WP_191852312.1">
    <property type="nucleotide sequence ID" value="NZ_JACERG010000005.1"/>
</dbReference>
<gene>
    <name evidence="2" type="ORF">H1X69_07405</name>
</gene>
<dbReference type="GO" id="GO:0003676">
    <property type="term" value="F:nucleic acid binding"/>
    <property type="evidence" value="ECO:0007669"/>
    <property type="project" value="InterPro"/>
</dbReference>
<dbReference type="Gene3D" id="3.40.1350.10">
    <property type="match status" value="1"/>
</dbReference>
<sequence>MSTFESSRDFKLTVLGRTLEHLGTQMYKRRDVAIAELVANCWDAGATRVDITIPLPNEYAPELSEVLIQDDGIGMSDDEVEENYLVIGRNRRTEGQNAAKGRRIMGRKGVGKLAGFGFARKMQVLTWRNEQSCLFELSAKSLKAAPNKTREVTIPGQIGPKPSFAATQSGTRITMSNLKHKTPVDADSLTQAIGRRFSRTVLGEMEIYVNGVLVEEPDVEFESRYPEVDFIEEQLGDEHTIKWWAGFSAKVLPKELQGFTIQVNGKTAQAPPYFFDVEGTASGQHGTKYLTGVIEADYLDEESDDESDRVSTDRQEIDWDDSGSEALKRWGDETTRRLLRERVDARGAQIEHYVESQPEFSARISRLDQQSASRVRQFLNLLGRSGTDNDRVDPLAETIIRAFEYRQFHDFITELDAAAASADPDEFALVVTHMKDWRLLESRAVLEIIKGRLDIIDKFYDFIVNDTPETAKQKGRENLHDLIADYPWLINPEWQVLSEEKRITTQLREWGAADISDPEYAGRYDFIALAGDGELVVIEIKRSGHVVTTRDLFNLEEYATRLGRAQTVGYRAFISGDSYDIDESQRRMWESQPDRGLLTWREIHERIRSHYEHYRSVLEGSTEDSHFTRKTTEVARTKEVLQSGAYRGVDRRASGLGPQDLPYPDASQ</sequence>
<dbReference type="AlphaFoldDB" id="A0A7W2DR78"/>
<feature type="region of interest" description="Disordered" evidence="1">
    <location>
        <begin position="647"/>
        <end position="668"/>
    </location>
</feature>
<dbReference type="Gene3D" id="3.30.565.10">
    <property type="entry name" value="Histidine kinase-like ATPase, C-terminal domain"/>
    <property type="match status" value="1"/>
</dbReference>
<dbReference type="SUPFAM" id="SSF55874">
    <property type="entry name" value="ATPase domain of HSP90 chaperone/DNA topoisomerase II/histidine kinase"/>
    <property type="match status" value="1"/>
</dbReference>